<feature type="transmembrane region" description="Helical" evidence="7">
    <location>
        <begin position="109"/>
        <end position="126"/>
    </location>
</feature>
<evidence type="ECO:0000256" key="7">
    <source>
        <dbReference type="SAM" id="Phobius"/>
    </source>
</evidence>
<evidence type="ECO:0000256" key="2">
    <source>
        <dbReference type="ARBA" id="ARBA00006679"/>
    </source>
</evidence>
<feature type="transmembrane region" description="Helical" evidence="7">
    <location>
        <begin position="78"/>
        <end position="97"/>
    </location>
</feature>
<keyword evidence="6 7" id="KW-0472">Membrane</keyword>
<dbReference type="InterPro" id="IPR051907">
    <property type="entry name" value="DoxX-like_oxidoreductase"/>
</dbReference>
<evidence type="ECO:0000313" key="9">
    <source>
        <dbReference type="Proteomes" id="UP001165296"/>
    </source>
</evidence>
<dbReference type="PANTHER" id="PTHR33452">
    <property type="entry name" value="OXIDOREDUCTASE CATD-RELATED"/>
    <property type="match status" value="1"/>
</dbReference>
<feature type="transmembrane region" description="Helical" evidence="7">
    <location>
        <begin position="52"/>
        <end position="71"/>
    </location>
</feature>
<keyword evidence="4 7" id="KW-0812">Transmembrane</keyword>
<dbReference type="Proteomes" id="UP001165296">
    <property type="component" value="Unassembled WGS sequence"/>
</dbReference>
<sequence>MSRFPFLRLAHCLILLRVTVAGLLMAHAAVRVVGGTVPRFGGFLESQGLPMGVALVWLITAVELGGGLLMLLGIFTRWVALVFFLLIGTGILLIHAANGWFVGEHGTGGMEYSVLLLVALLLIAAADQSRAAELPSPQKQ</sequence>
<evidence type="ECO:0000256" key="5">
    <source>
        <dbReference type="ARBA" id="ARBA00022989"/>
    </source>
</evidence>
<keyword evidence="9" id="KW-1185">Reference proteome</keyword>
<protein>
    <submittedName>
        <fullName evidence="8">DoxX family protein</fullName>
    </submittedName>
</protein>
<dbReference type="Pfam" id="PF07681">
    <property type="entry name" value="DoxX"/>
    <property type="match status" value="1"/>
</dbReference>
<evidence type="ECO:0000256" key="6">
    <source>
        <dbReference type="ARBA" id="ARBA00023136"/>
    </source>
</evidence>
<comment type="similarity">
    <text evidence="2">Belongs to the DoxX family.</text>
</comment>
<keyword evidence="3" id="KW-1003">Cell membrane</keyword>
<proteinExistence type="inferred from homology"/>
<organism evidence="8 9">
    <name type="scientific">Hymenobacter lucidus</name>
    <dbReference type="NCBI Taxonomy" id="2880930"/>
    <lineage>
        <taxon>Bacteria</taxon>
        <taxon>Pseudomonadati</taxon>
        <taxon>Bacteroidota</taxon>
        <taxon>Cytophagia</taxon>
        <taxon>Cytophagales</taxon>
        <taxon>Hymenobacteraceae</taxon>
        <taxon>Hymenobacter</taxon>
    </lineage>
</organism>
<dbReference type="EMBL" id="JAJADR010000002">
    <property type="protein sequence ID" value="MCB2408431.1"/>
    <property type="molecule type" value="Genomic_DNA"/>
</dbReference>
<evidence type="ECO:0000256" key="1">
    <source>
        <dbReference type="ARBA" id="ARBA00004651"/>
    </source>
</evidence>
<reference evidence="8" key="1">
    <citation type="submission" date="2021-10" db="EMBL/GenBank/DDBJ databases">
        <authorList>
            <person name="Dean J.D."/>
            <person name="Kim M.K."/>
            <person name="Newey C.N."/>
            <person name="Stoker T.S."/>
            <person name="Thompson D.W."/>
            <person name="Grose J.H."/>
        </authorList>
    </citation>
    <scope>NUCLEOTIDE SEQUENCE</scope>
    <source>
        <strain evidence="8">BT178</strain>
    </source>
</reference>
<evidence type="ECO:0000313" key="8">
    <source>
        <dbReference type="EMBL" id="MCB2408431.1"/>
    </source>
</evidence>
<accession>A0ABS8ARL5</accession>
<comment type="caution">
    <text evidence="8">The sequence shown here is derived from an EMBL/GenBank/DDBJ whole genome shotgun (WGS) entry which is preliminary data.</text>
</comment>
<dbReference type="RefSeq" id="WP_226175504.1">
    <property type="nucleotide sequence ID" value="NZ_JAJADR010000002.1"/>
</dbReference>
<dbReference type="InterPro" id="IPR032808">
    <property type="entry name" value="DoxX"/>
</dbReference>
<keyword evidence="5 7" id="KW-1133">Transmembrane helix</keyword>
<evidence type="ECO:0000256" key="4">
    <source>
        <dbReference type="ARBA" id="ARBA00022692"/>
    </source>
</evidence>
<evidence type="ECO:0000256" key="3">
    <source>
        <dbReference type="ARBA" id="ARBA00022475"/>
    </source>
</evidence>
<dbReference type="PANTHER" id="PTHR33452:SF1">
    <property type="entry name" value="INNER MEMBRANE PROTEIN YPHA-RELATED"/>
    <property type="match status" value="1"/>
</dbReference>
<gene>
    <name evidence="8" type="ORF">LGH74_10625</name>
</gene>
<comment type="subcellular location">
    <subcellularLocation>
        <location evidence="1">Cell membrane</location>
        <topology evidence="1">Multi-pass membrane protein</topology>
    </subcellularLocation>
</comment>
<name>A0ABS8ARL5_9BACT</name>